<gene>
    <name evidence="1" type="ORF">GCM10022267_89930</name>
</gene>
<keyword evidence="2" id="KW-1185">Reference proteome</keyword>
<accession>A0ABP7CHV1</accession>
<comment type="caution">
    <text evidence="1">The sequence shown here is derived from an EMBL/GenBank/DDBJ whole genome shotgun (WGS) entry which is preliminary data.</text>
</comment>
<proteinExistence type="predicted"/>
<organism evidence="1 2">
    <name type="scientific">Lentzea roselyniae</name>
    <dbReference type="NCBI Taxonomy" id="531940"/>
    <lineage>
        <taxon>Bacteria</taxon>
        <taxon>Bacillati</taxon>
        <taxon>Actinomycetota</taxon>
        <taxon>Actinomycetes</taxon>
        <taxon>Pseudonocardiales</taxon>
        <taxon>Pseudonocardiaceae</taxon>
        <taxon>Lentzea</taxon>
    </lineage>
</organism>
<name>A0ABP7CHV1_9PSEU</name>
<reference evidence="2" key="1">
    <citation type="journal article" date="2019" name="Int. J. Syst. Evol. Microbiol.">
        <title>The Global Catalogue of Microorganisms (GCM) 10K type strain sequencing project: providing services to taxonomists for standard genome sequencing and annotation.</title>
        <authorList>
            <consortium name="The Broad Institute Genomics Platform"/>
            <consortium name="The Broad Institute Genome Sequencing Center for Infectious Disease"/>
            <person name="Wu L."/>
            <person name="Ma J."/>
        </authorList>
    </citation>
    <scope>NUCLEOTIDE SEQUENCE [LARGE SCALE GENOMIC DNA]</scope>
    <source>
        <strain evidence="2">JCM 17494</strain>
    </source>
</reference>
<dbReference type="EMBL" id="BAABBE010000077">
    <property type="protein sequence ID" value="GAA3689148.1"/>
    <property type="molecule type" value="Genomic_DNA"/>
</dbReference>
<dbReference type="Proteomes" id="UP001500711">
    <property type="component" value="Unassembled WGS sequence"/>
</dbReference>
<protein>
    <submittedName>
        <fullName evidence="1">Uncharacterized protein</fullName>
    </submittedName>
</protein>
<sequence length="168" mass="18167">MLGVALLVAAPGLAGCGLGKFMERECTPEADALVKRLKASPVLELLPPGAKGQEIYATRPCDDEDNLGEVGRKMSSTLEDGELLAYFHEEFPKQGWVLQQELAGLPREPNGLRTGEPHQCYENPAEPNVTLEVTLGLGENPDTDLHVTFIFNGSTYSCANTTSPPQTR</sequence>
<evidence type="ECO:0000313" key="2">
    <source>
        <dbReference type="Proteomes" id="UP001500711"/>
    </source>
</evidence>
<evidence type="ECO:0000313" key="1">
    <source>
        <dbReference type="EMBL" id="GAA3689148.1"/>
    </source>
</evidence>